<evidence type="ECO:0000313" key="3">
    <source>
        <dbReference type="Proteomes" id="UP000265703"/>
    </source>
</evidence>
<dbReference type="Proteomes" id="UP000265703">
    <property type="component" value="Unassembled WGS sequence"/>
</dbReference>
<gene>
    <name evidence="2" type="ORF">C1645_572471</name>
</gene>
<evidence type="ECO:0000256" key="1">
    <source>
        <dbReference type="SAM" id="MobiDB-lite"/>
    </source>
</evidence>
<dbReference type="OrthoDB" id="2430094at2759"/>
<feature type="compositionally biased region" description="Low complexity" evidence="1">
    <location>
        <begin position="82"/>
        <end position="95"/>
    </location>
</feature>
<dbReference type="EMBL" id="QKYT01000083">
    <property type="protein sequence ID" value="RIA94357.1"/>
    <property type="molecule type" value="Genomic_DNA"/>
</dbReference>
<keyword evidence="3" id="KW-1185">Reference proteome</keyword>
<feature type="region of interest" description="Disordered" evidence="1">
    <location>
        <begin position="74"/>
        <end position="103"/>
    </location>
</feature>
<name>A0A397TDF8_9GLOM</name>
<sequence length="210" mass="24108">MRSEIDSLRQENARLIARITELEGEKMEVKKIIADSSAEIGKLSARIEELENKPDTAKLESETVELRERVTELQQRKLQDDNSSNSSPLSNFNSEESSDLPPAIDIVNEDQFNNANTKSLEEMEMDAFLSEVHKKSISNEIRKRNKEKQLLHESTENQTQVLPPITLEILHDAETIASDHQLTSGESKLSHKRKISIWLNLRKNTRRKFC</sequence>
<dbReference type="Gene3D" id="1.20.5.1000">
    <property type="entry name" value="arf6 gtpase in complex with a specific effector, jip4"/>
    <property type="match status" value="1"/>
</dbReference>
<accession>A0A397TDF8</accession>
<reference evidence="2 3" key="1">
    <citation type="submission" date="2018-06" db="EMBL/GenBank/DDBJ databases">
        <title>Comparative genomics reveals the genomic features of Rhizophagus irregularis, R. cerebriforme, R. diaphanum and Gigaspora rosea, and their symbiotic lifestyle signature.</title>
        <authorList>
            <person name="Morin E."/>
            <person name="San Clemente H."/>
            <person name="Chen E.C.H."/>
            <person name="De La Providencia I."/>
            <person name="Hainaut M."/>
            <person name="Kuo A."/>
            <person name="Kohler A."/>
            <person name="Murat C."/>
            <person name="Tang N."/>
            <person name="Roy S."/>
            <person name="Loubradou J."/>
            <person name="Henrissat B."/>
            <person name="Grigoriev I.V."/>
            <person name="Corradi N."/>
            <person name="Roux C."/>
            <person name="Martin F.M."/>
        </authorList>
    </citation>
    <scope>NUCLEOTIDE SEQUENCE [LARGE SCALE GENOMIC DNA]</scope>
    <source>
        <strain evidence="2 3">DAOM 227022</strain>
    </source>
</reference>
<dbReference type="AlphaFoldDB" id="A0A397TDF8"/>
<comment type="caution">
    <text evidence="2">The sequence shown here is derived from an EMBL/GenBank/DDBJ whole genome shotgun (WGS) entry which is preliminary data.</text>
</comment>
<proteinExistence type="predicted"/>
<organism evidence="2 3">
    <name type="scientific">Glomus cerebriforme</name>
    <dbReference type="NCBI Taxonomy" id="658196"/>
    <lineage>
        <taxon>Eukaryota</taxon>
        <taxon>Fungi</taxon>
        <taxon>Fungi incertae sedis</taxon>
        <taxon>Mucoromycota</taxon>
        <taxon>Glomeromycotina</taxon>
        <taxon>Glomeromycetes</taxon>
        <taxon>Glomerales</taxon>
        <taxon>Glomeraceae</taxon>
        <taxon>Glomus</taxon>
    </lineage>
</organism>
<protein>
    <submittedName>
        <fullName evidence="2">Uncharacterized protein</fullName>
    </submittedName>
</protein>
<evidence type="ECO:0000313" key="2">
    <source>
        <dbReference type="EMBL" id="RIA94357.1"/>
    </source>
</evidence>